<accession>A0A0E9SRV7</accession>
<name>A0A0E9SRV7_ANGAN</name>
<reference evidence="1" key="1">
    <citation type="submission" date="2014-11" db="EMBL/GenBank/DDBJ databases">
        <authorList>
            <person name="Amaro Gonzalez C."/>
        </authorList>
    </citation>
    <scope>NUCLEOTIDE SEQUENCE</scope>
</reference>
<evidence type="ECO:0000313" key="1">
    <source>
        <dbReference type="EMBL" id="JAH44051.1"/>
    </source>
</evidence>
<protein>
    <submittedName>
        <fullName evidence="1">Uncharacterized protein</fullName>
    </submittedName>
</protein>
<dbReference type="AlphaFoldDB" id="A0A0E9SRV7"/>
<proteinExistence type="predicted"/>
<sequence>MFLCPQTSSANILRIPGPNDRKEQNIWNL</sequence>
<organism evidence="1">
    <name type="scientific">Anguilla anguilla</name>
    <name type="common">European freshwater eel</name>
    <name type="synonym">Muraena anguilla</name>
    <dbReference type="NCBI Taxonomy" id="7936"/>
    <lineage>
        <taxon>Eukaryota</taxon>
        <taxon>Metazoa</taxon>
        <taxon>Chordata</taxon>
        <taxon>Craniata</taxon>
        <taxon>Vertebrata</taxon>
        <taxon>Euteleostomi</taxon>
        <taxon>Actinopterygii</taxon>
        <taxon>Neopterygii</taxon>
        <taxon>Teleostei</taxon>
        <taxon>Anguilliformes</taxon>
        <taxon>Anguillidae</taxon>
        <taxon>Anguilla</taxon>
    </lineage>
</organism>
<dbReference type="EMBL" id="GBXM01064526">
    <property type="protein sequence ID" value="JAH44051.1"/>
    <property type="molecule type" value="Transcribed_RNA"/>
</dbReference>
<reference evidence="1" key="2">
    <citation type="journal article" date="2015" name="Fish Shellfish Immunol.">
        <title>Early steps in the European eel (Anguilla anguilla)-Vibrio vulnificus interaction in the gills: Role of the RtxA13 toxin.</title>
        <authorList>
            <person name="Callol A."/>
            <person name="Pajuelo D."/>
            <person name="Ebbesson L."/>
            <person name="Teles M."/>
            <person name="MacKenzie S."/>
            <person name="Amaro C."/>
        </authorList>
    </citation>
    <scope>NUCLEOTIDE SEQUENCE</scope>
</reference>